<dbReference type="Proteomes" id="UP000015241">
    <property type="component" value="Unassembled WGS sequence"/>
</dbReference>
<organism evidence="1 2">
    <name type="scientific">Fomitopsis schrenkii</name>
    <name type="common">Brown rot fungus</name>
    <dbReference type="NCBI Taxonomy" id="2126942"/>
    <lineage>
        <taxon>Eukaryota</taxon>
        <taxon>Fungi</taxon>
        <taxon>Dikarya</taxon>
        <taxon>Basidiomycota</taxon>
        <taxon>Agaricomycotina</taxon>
        <taxon>Agaricomycetes</taxon>
        <taxon>Polyporales</taxon>
        <taxon>Fomitopsis</taxon>
    </lineage>
</organism>
<dbReference type="AlphaFoldDB" id="S8EI63"/>
<accession>S8EI63</accession>
<dbReference type="InParanoid" id="S8EI63"/>
<name>S8EI63_FOMSC</name>
<gene>
    <name evidence="1" type="ORF">FOMPIDRAFT_1021650</name>
</gene>
<reference evidence="1 2" key="1">
    <citation type="journal article" date="2012" name="Science">
        <title>The Paleozoic origin of enzymatic lignin decomposition reconstructed from 31 fungal genomes.</title>
        <authorList>
            <person name="Floudas D."/>
            <person name="Binder M."/>
            <person name="Riley R."/>
            <person name="Barry K."/>
            <person name="Blanchette R.A."/>
            <person name="Henrissat B."/>
            <person name="Martinez A.T."/>
            <person name="Otillar R."/>
            <person name="Spatafora J.W."/>
            <person name="Yadav J.S."/>
            <person name="Aerts A."/>
            <person name="Benoit I."/>
            <person name="Boyd A."/>
            <person name="Carlson A."/>
            <person name="Copeland A."/>
            <person name="Coutinho P.M."/>
            <person name="de Vries R.P."/>
            <person name="Ferreira P."/>
            <person name="Findley K."/>
            <person name="Foster B."/>
            <person name="Gaskell J."/>
            <person name="Glotzer D."/>
            <person name="Gorecki P."/>
            <person name="Heitman J."/>
            <person name="Hesse C."/>
            <person name="Hori C."/>
            <person name="Igarashi K."/>
            <person name="Jurgens J.A."/>
            <person name="Kallen N."/>
            <person name="Kersten P."/>
            <person name="Kohler A."/>
            <person name="Kuees U."/>
            <person name="Kumar T.K.A."/>
            <person name="Kuo A."/>
            <person name="LaButti K."/>
            <person name="Larrondo L.F."/>
            <person name="Lindquist E."/>
            <person name="Ling A."/>
            <person name="Lombard V."/>
            <person name="Lucas S."/>
            <person name="Lundell T."/>
            <person name="Martin R."/>
            <person name="McLaughlin D.J."/>
            <person name="Morgenstern I."/>
            <person name="Morin E."/>
            <person name="Murat C."/>
            <person name="Nagy L.G."/>
            <person name="Nolan M."/>
            <person name="Ohm R.A."/>
            <person name="Patyshakuliyeva A."/>
            <person name="Rokas A."/>
            <person name="Ruiz-Duenas F.J."/>
            <person name="Sabat G."/>
            <person name="Salamov A."/>
            <person name="Samejima M."/>
            <person name="Schmutz J."/>
            <person name="Slot J.C."/>
            <person name="St John F."/>
            <person name="Stenlid J."/>
            <person name="Sun H."/>
            <person name="Sun S."/>
            <person name="Syed K."/>
            <person name="Tsang A."/>
            <person name="Wiebenga A."/>
            <person name="Young D."/>
            <person name="Pisabarro A."/>
            <person name="Eastwood D.C."/>
            <person name="Martin F."/>
            <person name="Cullen D."/>
            <person name="Grigoriev I.V."/>
            <person name="Hibbett D.S."/>
        </authorList>
    </citation>
    <scope>NUCLEOTIDE SEQUENCE</scope>
    <source>
        <strain evidence="2">FP-58527</strain>
    </source>
</reference>
<keyword evidence="2" id="KW-1185">Reference proteome</keyword>
<protein>
    <submittedName>
        <fullName evidence="1">Uncharacterized protein</fullName>
    </submittedName>
</protein>
<sequence>MRSSIRSIRTARGEFLHSSFARRVISAFKACARAIPEWRFFSASTRRRSSSTRRYCRLPHSLANDRWFHLLRAPKAPLVTPQNIKVHTFSTHNPAVCCGQFLSLSMPLRVGPIQ</sequence>
<dbReference type="HOGENOM" id="CLU_2121111_0_0_1"/>
<proteinExistence type="predicted"/>
<evidence type="ECO:0000313" key="2">
    <source>
        <dbReference type="Proteomes" id="UP000015241"/>
    </source>
</evidence>
<dbReference type="EMBL" id="KE504125">
    <property type="protein sequence ID" value="EPT04832.1"/>
    <property type="molecule type" value="Genomic_DNA"/>
</dbReference>
<evidence type="ECO:0000313" key="1">
    <source>
        <dbReference type="EMBL" id="EPT04832.1"/>
    </source>
</evidence>